<proteinExistence type="inferred from homology"/>
<gene>
    <name evidence="4" type="primary">TPT1</name>
</gene>
<dbReference type="Proteomes" id="UP000314983">
    <property type="component" value="Chromosome 16"/>
</dbReference>
<dbReference type="Ensembl" id="ENSEEET00000028138.2">
    <property type="protein sequence ID" value="ENSEEEP00000027820.1"/>
    <property type="gene ID" value="ENSEEEG00000013398.2"/>
</dbReference>
<dbReference type="PRINTS" id="PR01653">
    <property type="entry name" value="TCTPROTEIN"/>
</dbReference>
<evidence type="ECO:0000313" key="4">
    <source>
        <dbReference type="Ensembl" id="ENSEEEP00000027820.1"/>
    </source>
</evidence>
<dbReference type="InterPro" id="IPR018103">
    <property type="entry name" value="Translation_control_tumour_CS"/>
</dbReference>
<protein>
    <recommendedName>
        <fullName evidence="3">TCTP domain-containing protein</fullName>
    </recommendedName>
</protein>
<dbReference type="InterPro" id="IPR011323">
    <property type="entry name" value="Mss4/transl-control_tumour"/>
</dbReference>
<reference evidence="4" key="5">
    <citation type="submission" date="2025-09" db="UniProtKB">
        <authorList>
            <consortium name="Ensembl"/>
        </authorList>
    </citation>
    <scope>IDENTIFICATION</scope>
</reference>
<sequence>MIIYKDAISGDEMFSDIYKIKESANGMMIEVEGKMISRCEGEIDESLIGGNASTEVPDDLCESTTTTGIDIVLNHKLQETSYDKKSYTVYVKDYVKAVKAKLQEIAPDRVDQFVANAPAEVKKILGNIKNYQFFVGESMNPEGSVGLLDFREDGITPFMLFFKDGLEIEKC</sequence>
<dbReference type="RefSeq" id="XP_026865455.1">
    <property type="nucleotide sequence ID" value="XM_027009654.2"/>
</dbReference>
<feature type="domain" description="TCTP" evidence="3">
    <location>
        <begin position="1"/>
        <end position="171"/>
    </location>
</feature>
<evidence type="ECO:0000256" key="2">
    <source>
        <dbReference type="PROSITE-ProRule" id="PRU01133"/>
    </source>
</evidence>
<dbReference type="PROSITE" id="PS01003">
    <property type="entry name" value="TCTP_2"/>
    <property type="match status" value="1"/>
</dbReference>
<name>A0A4W4FU72_ELEEL</name>
<dbReference type="GO" id="GO:0005509">
    <property type="term" value="F:calcium ion binding"/>
    <property type="evidence" value="ECO:0007669"/>
    <property type="project" value="TreeGrafter"/>
</dbReference>
<dbReference type="InterPro" id="IPR034737">
    <property type="entry name" value="TCTP"/>
</dbReference>
<dbReference type="GO" id="GO:0005737">
    <property type="term" value="C:cytoplasm"/>
    <property type="evidence" value="ECO:0007669"/>
    <property type="project" value="TreeGrafter"/>
</dbReference>
<dbReference type="GeneTree" id="ENSGT00390000006051"/>
<evidence type="ECO:0000313" key="5">
    <source>
        <dbReference type="Proteomes" id="UP000314983"/>
    </source>
</evidence>
<dbReference type="PANTHER" id="PTHR11991">
    <property type="entry name" value="TRANSLATIONALLY CONTROLLED TUMOR PROTEIN-RELATED"/>
    <property type="match status" value="1"/>
</dbReference>
<reference evidence="4" key="4">
    <citation type="submission" date="2025-08" db="UniProtKB">
        <authorList>
            <consortium name="Ensembl"/>
        </authorList>
    </citation>
    <scope>IDENTIFICATION</scope>
</reference>
<reference evidence="4" key="3">
    <citation type="submission" date="2020-05" db="EMBL/GenBank/DDBJ databases">
        <title>Electrophorus electricus (electric eel) genome, fEleEle1, primary haplotype.</title>
        <authorList>
            <person name="Myers G."/>
            <person name="Meyer A."/>
            <person name="Fedrigo O."/>
            <person name="Formenti G."/>
            <person name="Rhie A."/>
            <person name="Tracey A."/>
            <person name="Sims Y."/>
            <person name="Jarvis E.D."/>
        </authorList>
    </citation>
    <scope>NUCLEOTIDE SEQUENCE [LARGE SCALE GENOMIC DNA]</scope>
</reference>
<dbReference type="FunFam" id="2.170.150.10:FF:000001">
    <property type="entry name" value="Tumor protein, translationally-controlled 1"/>
    <property type="match status" value="1"/>
</dbReference>
<keyword evidence="5" id="KW-1185">Reference proteome</keyword>
<evidence type="ECO:0000256" key="1">
    <source>
        <dbReference type="ARBA" id="ARBA00002114"/>
    </source>
</evidence>
<dbReference type="SUPFAM" id="SSF51316">
    <property type="entry name" value="Mss4-like"/>
    <property type="match status" value="1"/>
</dbReference>
<dbReference type="PANTHER" id="PTHR11991:SF0">
    <property type="entry name" value="TRANSLATIONALLY-CONTROLLED TUMOR PROTEIN"/>
    <property type="match status" value="1"/>
</dbReference>
<dbReference type="PROSITE" id="PS51797">
    <property type="entry name" value="TCTP_3"/>
    <property type="match status" value="1"/>
</dbReference>
<dbReference type="STRING" id="8005.ENSEEEP00000027820"/>
<dbReference type="AlphaFoldDB" id="A0A4W4FU72"/>
<dbReference type="InterPro" id="IPR011057">
    <property type="entry name" value="Mss4-like_sf"/>
</dbReference>
<comment type="function">
    <text evidence="1">Involved in calcium binding and microtubule stabilization.</text>
</comment>
<dbReference type="InterPro" id="IPR018105">
    <property type="entry name" value="Translational_control_tumour_p"/>
</dbReference>
<dbReference type="OMA" id="CAMITEG"/>
<comment type="similarity">
    <text evidence="2">Belongs to the TCTP family.</text>
</comment>
<dbReference type="GeneID" id="113577164"/>
<dbReference type="Gene3D" id="2.170.150.10">
    <property type="entry name" value="Metal Binding Protein, Guanine Nucleotide Exchange Factor, Chain A"/>
    <property type="match status" value="1"/>
</dbReference>
<reference evidence="5" key="1">
    <citation type="journal article" date="2014" name="Science">
        <title>Nonhuman genetics. Genomic basis for the convergent evolution of electric organs.</title>
        <authorList>
            <person name="Gallant J.R."/>
            <person name="Traeger L.L."/>
            <person name="Volkening J.D."/>
            <person name="Moffett H."/>
            <person name="Chen P.H."/>
            <person name="Novina C.D."/>
            <person name="Phillips G.N.Jr."/>
            <person name="Anand R."/>
            <person name="Wells G.B."/>
            <person name="Pinch M."/>
            <person name="Guth R."/>
            <person name="Unguez G.A."/>
            <person name="Albert J.S."/>
            <person name="Zakon H.H."/>
            <person name="Samanta M.P."/>
            <person name="Sussman M.R."/>
        </authorList>
    </citation>
    <scope>NUCLEOTIDE SEQUENCE [LARGE SCALE GENOMIC DNA]</scope>
</reference>
<reference evidence="5" key="2">
    <citation type="journal article" date="2017" name="Sci. Adv.">
        <title>A tail of two voltages: Proteomic comparison of the three electric organs of the electric eel.</title>
        <authorList>
            <person name="Traeger L.L."/>
            <person name="Sabat G."/>
            <person name="Barrett-Wilt G.A."/>
            <person name="Wells G.B."/>
            <person name="Sussman M.R."/>
        </authorList>
    </citation>
    <scope>NUCLEOTIDE SEQUENCE [LARGE SCALE GENOMIC DNA]</scope>
</reference>
<dbReference type="Pfam" id="PF00838">
    <property type="entry name" value="TCTP"/>
    <property type="match status" value="1"/>
</dbReference>
<evidence type="ECO:0000259" key="3">
    <source>
        <dbReference type="PROSITE" id="PS51797"/>
    </source>
</evidence>
<accession>A0A4W4FU72</accession>
<organism evidence="4 5">
    <name type="scientific">Electrophorus electricus</name>
    <name type="common">Electric eel</name>
    <name type="synonym">Gymnotus electricus</name>
    <dbReference type="NCBI Taxonomy" id="8005"/>
    <lineage>
        <taxon>Eukaryota</taxon>
        <taxon>Metazoa</taxon>
        <taxon>Chordata</taxon>
        <taxon>Craniata</taxon>
        <taxon>Vertebrata</taxon>
        <taxon>Euteleostomi</taxon>
        <taxon>Actinopterygii</taxon>
        <taxon>Neopterygii</taxon>
        <taxon>Teleostei</taxon>
        <taxon>Ostariophysi</taxon>
        <taxon>Gymnotiformes</taxon>
        <taxon>Gymnotoidei</taxon>
        <taxon>Gymnotidae</taxon>
        <taxon>Electrophorus</taxon>
    </lineage>
</organism>
<dbReference type="OrthoDB" id="10248936at2759"/>
<dbReference type="PROSITE" id="PS01002">
    <property type="entry name" value="TCTP_1"/>
    <property type="match status" value="1"/>
</dbReference>